<keyword evidence="9" id="KW-1185">Reference proteome</keyword>
<dbReference type="Pfam" id="PF00704">
    <property type="entry name" value="Glyco_hydro_18"/>
    <property type="match status" value="1"/>
</dbReference>
<dbReference type="InterPro" id="IPR011583">
    <property type="entry name" value="Chitinase_II/V-like_cat"/>
</dbReference>
<dbReference type="InterPro" id="IPR001223">
    <property type="entry name" value="Glyco_hydro18_cat"/>
</dbReference>
<comment type="similarity">
    <text evidence="4">Belongs to the glycosyl hydrolase 18 family.</text>
</comment>
<dbReference type="CDD" id="cd00598">
    <property type="entry name" value="GH18_chitinase-like"/>
    <property type="match status" value="1"/>
</dbReference>
<keyword evidence="6" id="KW-1133">Transmembrane helix</keyword>
<keyword evidence="1 3" id="KW-0378">Hydrolase</keyword>
<dbReference type="InterPro" id="IPR050314">
    <property type="entry name" value="Glycosyl_Hydrlase_18"/>
</dbReference>
<keyword evidence="6" id="KW-0472">Membrane</keyword>
<dbReference type="InterPro" id="IPR017853">
    <property type="entry name" value="GH"/>
</dbReference>
<name>A0ABD3G114_9STRA</name>
<evidence type="ECO:0000256" key="4">
    <source>
        <dbReference type="RuleBase" id="RU004453"/>
    </source>
</evidence>
<dbReference type="Gene3D" id="3.20.20.80">
    <property type="entry name" value="Glycosidases"/>
    <property type="match status" value="1"/>
</dbReference>
<evidence type="ECO:0000256" key="2">
    <source>
        <dbReference type="ARBA" id="ARBA00023295"/>
    </source>
</evidence>
<evidence type="ECO:0000313" key="9">
    <source>
        <dbReference type="Proteomes" id="UP001632037"/>
    </source>
</evidence>
<feature type="region of interest" description="Disordered" evidence="5">
    <location>
        <begin position="77"/>
        <end position="108"/>
    </location>
</feature>
<feature type="domain" description="GH18" evidence="7">
    <location>
        <begin position="114"/>
        <end position="385"/>
    </location>
</feature>
<evidence type="ECO:0000256" key="3">
    <source>
        <dbReference type="RuleBase" id="RU000489"/>
    </source>
</evidence>
<dbReference type="PANTHER" id="PTHR11177">
    <property type="entry name" value="CHITINASE"/>
    <property type="match status" value="1"/>
</dbReference>
<evidence type="ECO:0000313" key="8">
    <source>
        <dbReference type="EMBL" id="KAL3672778.1"/>
    </source>
</evidence>
<dbReference type="SUPFAM" id="SSF51445">
    <property type="entry name" value="(Trans)glycosidases"/>
    <property type="match status" value="1"/>
</dbReference>
<evidence type="ECO:0000256" key="5">
    <source>
        <dbReference type="SAM" id="MobiDB-lite"/>
    </source>
</evidence>
<feature type="region of interest" description="Disordered" evidence="5">
    <location>
        <begin position="1"/>
        <end position="23"/>
    </location>
</feature>
<comment type="caution">
    <text evidence="8">The sequence shown here is derived from an EMBL/GenBank/DDBJ whole genome shotgun (WGS) entry which is preliminary data.</text>
</comment>
<proteinExistence type="inferred from homology"/>
<dbReference type="EMBL" id="JBIMZQ010000003">
    <property type="protein sequence ID" value="KAL3672778.1"/>
    <property type="molecule type" value="Genomic_DNA"/>
</dbReference>
<organism evidence="8 9">
    <name type="scientific">Phytophthora oleae</name>
    <dbReference type="NCBI Taxonomy" id="2107226"/>
    <lineage>
        <taxon>Eukaryota</taxon>
        <taxon>Sar</taxon>
        <taxon>Stramenopiles</taxon>
        <taxon>Oomycota</taxon>
        <taxon>Peronosporomycetes</taxon>
        <taxon>Peronosporales</taxon>
        <taxon>Peronosporaceae</taxon>
        <taxon>Phytophthora</taxon>
    </lineage>
</organism>
<dbReference type="PANTHER" id="PTHR11177:SF317">
    <property type="entry name" value="CHITINASE 12-RELATED"/>
    <property type="match status" value="1"/>
</dbReference>
<reference evidence="8 9" key="1">
    <citation type="submission" date="2024-09" db="EMBL/GenBank/DDBJ databases">
        <title>Genome sequencing and assembly of Phytophthora oleae, isolate VK10A, causative agent of rot of olive drupes.</title>
        <authorList>
            <person name="Conti Taguali S."/>
            <person name="Riolo M."/>
            <person name="La Spada F."/>
            <person name="Cacciola S.O."/>
            <person name="Dionisio G."/>
        </authorList>
    </citation>
    <scope>NUCLEOTIDE SEQUENCE [LARGE SCALE GENOMIC DNA]</scope>
    <source>
        <strain evidence="8 9">VK10A</strain>
    </source>
</reference>
<keyword evidence="6" id="KW-0812">Transmembrane</keyword>
<dbReference type="SMART" id="SM00636">
    <property type="entry name" value="Glyco_18"/>
    <property type="match status" value="1"/>
</dbReference>
<dbReference type="InterPro" id="IPR001579">
    <property type="entry name" value="Glyco_hydro_18_chit_AS"/>
</dbReference>
<evidence type="ECO:0000256" key="6">
    <source>
        <dbReference type="SAM" id="Phobius"/>
    </source>
</evidence>
<evidence type="ECO:0000259" key="7">
    <source>
        <dbReference type="PROSITE" id="PS51910"/>
    </source>
</evidence>
<dbReference type="AlphaFoldDB" id="A0ABD3G114"/>
<dbReference type="PROSITE" id="PS01095">
    <property type="entry name" value="GH18_1"/>
    <property type="match status" value="1"/>
</dbReference>
<feature type="transmembrane region" description="Helical" evidence="6">
    <location>
        <begin position="51"/>
        <end position="72"/>
    </location>
</feature>
<sequence length="385" mass="40833">MVRSPPRQYEDESETAAHYYPPDNMGPYLSSSYNQRMAPEKKERSKLMKRLIPIICGVLVLIVVIVIVIVTLHKSSSSYNDTSSSATNDTSSSAASSVSSSTLPSSCSPVAAKDRTVAFWQSEVAGCDTLPDGVTHVVFGFALVAGGVVKPSFQSADANISQCVKLLHERCIRAMGSIGGSTNNENMSEIANATLFAESAATLMTKFGFDGLDLDDETVGAEFSSDRTVGMLKATRTALDATGSTSALLTYDAYFYEGEVSVCSAEDMVAYSRCFPTEVLDYVDWVNIMAYNVNQDNDTAAAIYAAAESSTFAAWGTQLGGNFSLATIGLCVGGGCAYGLGPNATVIAEWEAFARQEGHGGMMIYSASAEVGDDYSVTRSLISTT</sequence>
<protein>
    <recommendedName>
        <fullName evidence="7">GH18 domain-containing protein</fullName>
    </recommendedName>
</protein>
<dbReference type="Proteomes" id="UP001632037">
    <property type="component" value="Unassembled WGS sequence"/>
</dbReference>
<gene>
    <name evidence="8" type="ORF">V7S43_002069</name>
</gene>
<evidence type="ECO:0000256" key="1">
    <source>
        <dbReference type="ARBA" id="ARBA00022801"/>
    </source>
</evidence>
<accession>A0ABD3G114</accession>
<keyword evidence="2 3" id="KW-0326">Glycosidase</keyword>
<dbReference type="GO" id="GO:0016798">
    <property type="term" value="F:hydrolase activity, acting on glycosyl bonds"/>
    <property type="evidence" value="ECO:0007669"/>
    <property type="project" value="UniProtKB-KW"/>
</dbReference>
<dbReference type="PROSITE" id="PS51910">
    <property type="entry name" value="GH18_2"/>
    <property type="match status" value="1"/>
</dbReference>